<gene>
    <name evidence="2" type="ORF">IE37_00104</name>
</gene>
<sequence length="115" mass="12624">MDDIMERISELLSDEESVKQLSELAQMLVSEDGSASDTDNAEKQSDDQPDLGAVLKLTSLVGAVSNDSKNTDLLRALKPHLSADKQKRVDKAIKLMKLLAMWNIAKDSGLLQELI</sequence>
<dbReference type="Proteomes" id="UP000245720">
    <property type="component" value="Unassembled WGS sequence"/>
</dbReference>
<dbReference type="OrthoDB" id="1863887at2"/>
<feature type="region of interest" description="Disordered" evidence="1">
    <location>
        <begin position="30"/>
        <end position="50"/>
    </location>
</feature>
<evidence type="ECO:0000313" key="2">
    <source>
        <dbReference type="EMBL" id="PWJ15210.1"/>
    </source>
</evidence>
<accession>A0A315Y3L6</accession>
<protein>
    <submittedName>
        <fullName evidence="2">Uncharacterized protein</fullName>
    </submittedName>
</protein>
<evidence type="ECO:0000256" key="1">
    <source>
        <dbReference type="SAM" id="MobiDB-lite"/>
    </source>
</evidence>
<dbReference type="RefSeq" id="WP_109725029.1">
    <property type="nucleotide sequence ID" value="NZ_QGDI01000001.1"/>
</dbReference>
<comment type="caution">
    <text evidence="2">The sequence shown here is derived from an EMBL/GenBank/DDBJ whole genome shotgun (WGS) entry which is preliminary data.</text>
</comment>
<organism evidence="2 3">
    <name type="scientific">Ruminococcus flavefaciens</name>
    <dbReference type="NCBI Taxonomy" id="1265"/>
    <lineage>
        <taxon>Bacteria</taxon>
        <taxon>Bacillati</taxon>
        <taxon>Bacillota</taxon>
        <taxon>Clostridia</taxon>
        <taxon>Eubacteriales</taxon>
        <taxon>Oscillospiraceae</taxon>
        <taxon>Ruminococcus</taxon>
    </lineage>
</organism>
<reference evidence="2 3" key="1">
    <citation type="submission" date="2018-05" db="EMBL/GenBank/DDBJ databases">
        <title>The Hungate 1000. A catalogue of reference genomes from the rumen microbiome.</title>
        <authorList>
            <person name="Kelly W."/>
        </authorList>
    </citation>
    <scope>NUCLEOTIDE SEQUENCE [LARGE SCALE GENOMIC DNA]</scope>
    <source>
        <strain evidence="2 3">SAb67</strain>
    </source>
</reference>
<dbReference type="EMBL" id="QGDI01000001">
    <property type="protein sequence ID" value="PWJ15210.1"/>
    <property type="molecule type" value="Genomic_DNA"/>
</dbReference>
<proteinExistence type="predicted"/>
<evidence type="ECO:0000313" key="3">
    <source>
        <dbReference type="Proteomes" id="UP000245720"/>
    </source>
</evidence>
<dbReference type="AlphaFoldDB" id="A0A315Y3L6"/>
<name>A0A315Y3L6_RUMFL</name>